<reference evidence="3" key="1">
    <citation type="submission" date="2016-10" db="EMBL/GenBank/DDBJ databases">
        <authorList>
            <person name="Varghese N."/>
            <person name="Submissions S."/>
        </authorList>
    </citation>
    <scope>NUCLEOTIDE SEQUENCE [LARGE SCALE GENOMIC DNA]</scope>
    <source>
        <strain evidence="3">S6-262</strain>
    </source>
</reference>
<name>A0A1H8ASC5_9SPHN</name>
<dbReference type="AlphaFoldDB" id="A0A1H8ASC5"/>
<feature type="compositionally biased region" description="Basic residues" evidence="1">
    <location>
        <begin position="7"/>
        <end position="16"/>
    </location>
</feature>
<feature type="region of interest" description="Disordered" evidence="1">
    <location>
        <begin position="456"/>
        <end position="480"/>
    </location>
</feature>
<feature type="region of interest" description="Disordered" evidence="1">
    <location>
        <begin position="1"/>
        <end position="40"/>
    </location>
</feature>
<organism evidence="2 3">
    <name type="scientific">Sphingomonas gellani</name>
    <dbReference type="NCBI Taxonomy" id="1166340"/>
    <lineage>
        <taxon>Bacteria</taxon>
        <taxon>Pseudomonadati</taxon>
        <taxon>Pseudomonadota</taxon>
        <taxon>Alphaproteobacteria</taxon>
        <taxon>Sphingomonadales</taxon>
        <taxon>Sphingomonadaceae</taxon>
        <taxon>Sphingomonas</taxon>
    </lineage>
</organism>
<protein>
    <submittedName>
        <fullName evidence="2">Uncharacterized protein</fullName>
    </submittedName>
</protein>
<proteinExistence type="predicted"/>
<evidence type="ECO:0000313" key="2">
    <source>
        <dbReference type="EMBL" id="SEM73463.1"/>
    </source>
</evidence>
<keyword evidence="3" id="KW-1185">Reference proteome</keyword>
<gene>
    <name evidence="2" type="ORF">SAMN05192583_1036</name>
</gene>
<evidence type="ECO:0000313" key="3">
    <source>
        <dbReference type="Proteomes" id="UP000199206"/>
    </source>
</evidence>
<dbReference type="STRING" id="1166340.SAMN05192583_1036"/>
<accession>A0A1H8ASC5</accession>
<evidence type="ECO:0000256" key="1">
    <source>
        <dbReference type="SAM" id="MobiDB-lite"/>
    </source>
</evidence>
<sequence length="534" mass="56070">MPFSPHRSGRAHRARMLRSTSLDSGVAPTPTPTPSASIASPSGFAFSGPYAPTISRVGKGSASTFSTDYSEATRKARIAPVTTFYVRLSTGNNNNDGLSAATAFRSLRLAVKMGVDTGQPFTVNYEAALPTAATPIVYRDSSTQARSGQATNNATWGDCWRSTDITQDCVLEPSVAGGVAYNAYTAISPNYAASSDTNTYVATVTSTTRYSQIYDFANLDRNNAPRPLAKLIAAPADAANPWPEINALWTALNGVTDAGQVPAYGLGVVWTDVANNKIYVRTFNNRAPDANLLHGSLTGNLPAGINATPTKAVRAYIEGLRFIGGSAGGYAAFHLYAAGGFRHQFDFVRCGFHGGVGAGALQVDGSAATDGSDTIAVGCYASNALFDGFNYHQACSAIELGCTSDWNGWESGLANNGTTCHETCRVIRVSGSYRQNQDRSLHDVHQAMSWNLGCESSTRRGQDGAEQSAAFATGRPSTSDNSTIWLDACAVLNGAGGAPQYPTESYTSATLRYANLSFVPTAGPGTGTVSAYEA</sequence>
<dbReference type="Proteomes" id="UP000199206">
    <property type="component" value="Unassembled WGS sequence"/>
</dbReference>
<dbReference type="EMBL" id="FOCF01000002">
    <property type="protein sequence ID" value="SEM73463.1"/>
    <property type="molecule type" value="Genomic_DNA"/>
</dbReference>